<dbReference type="Proteomes" id="UP000018211">
    <property type="component" value="Unassembled WGS sequence"/>
</dbReference>
<dbReference type="PANTHER" id="PTHR13847:SF280">
    <property type="entry name" value="D-AMINO ACID DEHYDROGENASE"/>
    <property type="match status" value="1"/>
</dbReference>
<dbReference type="RefSeq" id="WP_022611637.1">
    <property type="nucleotide sequence ID" value="NZ_LK391965.1"/>
</dbReference>
<gene>
    <name evidence="4" type="ORF">VIBNISOn1_1810013</name>
</gene>
<feature type="domain" description="FAD dependent oxidoreductase" evidence="3">
    <location>
        <begin position="8"/>
        <end position="404"/>
    </location>
</feature>
<dbReference type="PRINTS" id="PR00420">
    <property type="entry name" value="RNGMNOXGNASE"/>
</dbReference>
<comment type="caution">
    <text evidence="4">The sequence shown here is derived from an EMBL/GenBank/DDBJ whole genome shotgun (WGS) entry which is preliminary data.</text>
</comment>
<evidence type="ECO:0000259" key="3">
    <source>
        <dbReference type="Pfam" id="PF01266"/>
    </source>
</evidence>
<evidence type="ECO:0000256" key="2">
    <source>
        <dbReference type="ARBA" id="ARBA00023002"/>
    </source>
</evidence>
<dbReference type="GO" id="GO:0055130">
    <property type="term" value="P:D-alanine catabolic process"/>
    <property type="evidence" value="ECO:0007669"/>
    <property type="project" value="TreeGrafter"/>
</dbReference>
<evidence type="ECO:0000313" key="5">
    <source>
        <dbReference type="Proteomes" id="UP000018211"/>
    </source>
</evidence>
<sequence>MAQKQQEHVIIIGGGVVGLTSAYELLKHGYKVTLLEKEPDVALGTSHANGAQLSYSFVDAMSSPGLIKKIPSVLAGQDAALKFQWQLSMDLNIWGARFLYNGLPFNEEKNSEQLFRLSLFSRESMESLRKESDIEFSFRQSGKLVAYQSSQALEEAKHAVERKAQWGYRQSILTAQECLEKEPALEHIGTDLVGGLFSDIDDIGDAEQYCHSMLALLRENDAFDAKLGCEVLSILSDADLVTGVETQTEKLLADKVVLAAGHGSGHLLKSLGISLPIYPVQGYSLTFPAVDTSPNVSITDIANKFVIGRIGDKVRVAGFADFVTNTPQGTKNRVDELLRTCLARFPDAADYTNVLERWEGSRPCTPSSMPLIDKLKLDNLYANTGHGMYGWTLAAGSARLLADRITDGELWQQYGGISCQDHFAFRRK</sequence>
<dbReference type="SUPFAM" id="SSF51905">
    <property type="entry name" value="FAD/NAD(P)-binding domain"/>
    <property type="match status" value="1"/>
</dbReference>
<dbReference type="InterPro" id="IPR006076">
    <property type="entry name" value="FAD-dep_OxRdtase"/>
</dbReference>
<dbReference type="GO" id="GO:0005886">
    <property type="term" value="C:plasma membrane"/>
    <property type="evidence" value="ECO:0007669"/>
    <property type="project" value="TreeGrafter"/>
</dbReference>
<reference evidence="4 5" key="1">
    <citation type="journal article" date="2013" name="ISME J.">
        <title>Comparative genomics of pathogenic lineages of Vibrio nigripulchritudo identifies virulence-associated traits.</title>
        <authorList>
            <person name="Goudenege D."/>
            <person name="Labreuche Y."/>
            <person name="Krin E."/>
            <person name="Ansquer D."/>
            <person name="Mangenot S."/>
            <person name="Calteau A."/>
            <person name="Medigue C."/>
            <person name="Mazel D."/>
            <person name="Polz M.F."/>
            <person name="Le Roux F."/>
        </authorList>
    </citation>
    <scope>NUCLEOTIDE SEQUENCE [LARGE SCALE GENOMIC DNA]</scope>
    <source>
        <strain evidence="4 5">SOn1</strain>
    </source>
</reference>
<name>A0AAV2VPD6_9VIBR</name>
<proteinExistence type="inferred from homology"/>
<evidence type="ECO:0000256" key="1">
    <source>
        <dbReference type="ARBA" id="ARBA00009410"/>
    </source>
</evidence>
<dbReference type="SUPFAM" id="SSF54373">
    <property type="entry name" value="FAD-linked reductases, C-terminal domain"/>
    <property type="match status" value="1"/>
</dbReference>
<keyword evidence="2 4" id="KW-0560">Oxidoreductase</keyword>
<dbReference type="InterPro" id="IPR036188">
    <property type="entry name" value="FAD/NAD-bd_sf"/>
</dbReference>
<dbReference type="EMBL" id="CAOF01000092">
    <property type="protein sequence ID" value="CCO46554.1"/>
    <property type="molecule type" value="Genomic_DNA"/>
</dbReference>
<dbReference type="Gene3D" id="3.30.9.10">
    <property type="entry name" value="D-Amino Acid Oxidase, subunit A, domain 2"/>
    <property type="match status" value="1"/>
</dbReference>
<dbReference type="GO" id="GO:0008718">
    <property type="term" value="F:D-amino-acid dehydrogenase activity"/>
    <property type="evidence" value="ECO:0007669"/>
    <property type="project" value="TreeGrafter"/>
</dbReference>
<dbReference type="EC" id="1.4.99.1" evidence="4"/>
<comment type="similarity">
    <text evidence="1">Belongs to the DadA oxidoreductase family.</text>
</comment>
<dbReference type="GO" id="GO:0005737">
    <property type="term" value="C:cytoplasm"/>
    <property type="evidence" value="ECO:0007669"/>
    <property type="project" value="TreeGrafter"/>
</dbReference>
<dbReference type="AlphaFoldDB" id="A0AAV2VPD6"/>
<dbReference type="Pfam" id="PF01266">
    <property type="entry name" value="DAO"/>
    <property type="match status" value="1"/>
</dbReference>
<dbReference type="PANTHER" id="PTHR13847">
    <property type="entry name" value="SARCOSINE DEHYDROGENASE-RELATED"/>
    <property type="match status" value="1"/>
</dbReference>
<accession>A0AAV2VPD6</accession>
<dbReference type="Gene3D" id="3.50.50.60">
    <property type="entry name" value="FAD/NAD(P)-binding domain"/>
    <property type="match status" value="2"/>
</dbReference>
<protein>
    <submittedName>
        <fullName evidence="4">D-amino acid dehydrogenase</fullName>
        <ecNumber evidence="4">1.4.99.1</ecNumber>
    </submittedName>
</protein>
<organism evidence="4 5">
    <name type="scientific">Vibrio nigripulchritudo SOn1</name>
    <dbReference type="NCBI Taxonomy" id="1238450"/>
    <lineage>
        <taxon>Bacteria</taxon>
        <taxon>Pseudomonadati</taxon>
        <taxon>Pseudomonadota</taxon>
        <taxon>Gammaproteobacteria</taxon>
        <taxon>Vibrionales</taxon>
        <taxon>Vibrionaceae</taxon>
        <taxon>Vibrio</taxon>
    </lineage>
</organism>
<evidence type="ECO:0000313" key="4">
    <source>
        <dbReference type="EMBL" id="CCO46554.1"/>
    </source>
</evidence>